<comment type="caution">
    <text evidence="6">The sequence shown here is derived from an EMBL/GenBank/DDBJ whole genome shotgun (WGS) entry which is preliminary data.</text>
</comment>
<accession>A0A401RS01</accession>
<dbReference type="EMBL" id="BEZZ01002010">
    <property type="protein sequence ID" value="GCC20906.1"/>
    <property type="molecule type" value="Genomic_DNA"/>
</dbReference>
<gene>
    <name evidence="6" type="ORF">chiPu_0019476</name>
</gene>
<evidence type="ECO:0000256" key="3">
    <source>
        <dbReference type="ARBA" id="ARBA00022777"/>
    </source>
</evidence>
<dbReference type="Proteomes" id="UP000287033">
    <property type="component" value="Unassembled WGS sequence"/>
</dbReference>
<dbReference type="PANTHER" id="PTHR48016">
    <property type="entry name" value="MAP KINASE KINASE KINASE SSK2-RELATED-RELATED"/>
    <property type="match status" value="1"/>
</dbReference>
<feature type="domain" description="Protein kinase" evidence="5">
    <location>
        <begin position="1"/>
        <end position="95"/>
    </location>
</feature>
<dbReference type="PANTHER" id="PTHR48016:SF9">
    <property type="entry name" value="MITOGEN-ACTIVATED PROTEIN KINASE KINASE KINASE 14"/>
    <property type="match status" value="1"/>
</dbReference>
<keyword evidence="7" id="KW-1185">Reference proteome</keyword>
<keyword evidence="2" id="KW-0547">Nucleotide-binding</keyword>
<evidence type="ECO:0000313" key="6">
    <source>
        <dbReference type="EMBL" id="GCC20906.1"/>
    </source>
</evidence>
<evidence type="ECO:0000313" key="7">
    <source>
        <dbReference type="Proteomes" id="UP000287033"/>
    </source>
</evidence>
<keyword evidence="3" id="KW-0418">Kinase</keyword>
<dbReference type="STRING" id="137246.A0A401RS01"/>
<name>A0A401RS01_CHIPU</name>
<dbReference type="InterPro" id="IPR011009">
    <property type="entry name" value="Kinase-like_dom_sf"/>
</dbReference>
<evidence type="ECO:0000256" key="1">
    <source>
        <dbReference type="ARBA" id="ARBA00022679"/>
    </source>
</evidence>
<organism evidence="6 7">
    <name type="scientific">Chiloscyllium punctatum</name>
    <name type="common">Brownbanded bambooshark</name>
    <name type="synonym">Hemiscyllium punctatum</name>
    <dbReference type="NCBI Taxonomy" id="137246"/>
    <lineage>
        <taxon>Eukaryota</taxon>
        <taxon>Metazoa</taxon>
        <taxon>Chordata</taxon>
        <taxon>Craniata</taxon>
        <taxon>Vertebrata</taxon>
        <taxon>Chondrichthyes</taxon>
        <taxon>Elasmobranchii</taxon>
        <taxon>Galeomorphii</taxon>
        <taxon>Galeoidea</taxon>
        <taxon>Orectolobiformes</taxon>
        <taxon>Hemiscylliidae</taxon>
        <taxon>Chiloscyllium</taxon>
    </lineage>
</organism>
<dbReference type="GO" id="GO:0005524">
    <property type="term" value="F:ATP binding"/>
    <property type="evidence" value="ECO:0007669"/>
    <property type="project" value="UniProtKB-KW"/>
</dbReference>
<reference evidence="6 7" key="1">
    <citation type="journal article" date="2018" name="Nat. Ecol. Evol.">
        <title>Shark genomes provide insights into elasmobranch evolution and the origin of vertebrates.</title>
        <authorList>
            <person name="Hara Y"/>
            <person name="Yamaguchi K"/>
            <person name="Onimaru K"/>
            <person name="Kadota M"/>
            <person name="Koyanagi M"/>
            <person name="Keeley SD"/>
            <person name="Tatsumi K"/>
            <person name="Tanaka K"/>
            <person name="Motone F"/>
            <person name="Kageyama Y"/>
            <person name="Nozu R"/>
            <person name="Adachi N"/>
            <person name="Nishimura O"/>
            <person name="Nakagawa R"/>
            <person name="Tanegashima C"/>
            <person name="Kiyatake I"/>
            <person name="Matsumoto R"/>
            <person name="Murakumo K"/>
            <person name="Nishida K"/>
            <person name="Terakita A"/>
            <person name="Kuratani S"/>
            <person name="Sato K"/>
            <person name="Hyodo S Kuraku.S."/>
        </authorList>
    </citation>
    <scope>NUCLEOTIDE SEQUENCE [LARGE SCALE GENOMIC DNA]</scope>
</reference>
<dbReference type="PROSITE" id="PS50011">
    <property type="entry name" value="PROTEIN_KINASE_DOM"/>
    <property type="match status" value="1"/>
</dbReference>
<dbReference type="InterPro" id="IPR050538">
    <property type="entry name" value="MAP_kinase_kinase_kinase"/>
</dbReference>
<evidence type="ECO:0000259" key="5">
    <source>
        <dbReference type="PROSITE" id="PS50011"/>
    </source>
</evidence>
<dbReference type="SUPFAM" id="SSF56112">
    <property type="entry name" value="Protein kinase-like (PK-like)"/>
    <property type="match status" value="1"/>
</dbReference>
<proteinExistence type="predicted"/>
<dbReference type="Gene3D" id="1.10.510.10">
    <property type="entry name" value="Transferase(Phosphotransferase) domain 1"/>
    <property type="match status" value="1"/>
</dbReference>
<evidence type="ECO:0000256" key="2">
    <source>
        <dbReference type="ARBA" id="ARBA00022741"/>
    </source>
</evidence>
<evidence type="ECO:0000256" key="4">
    <source>
        <dbReference type="ARBA" id="ARBA00022840"/>
    </source>
</evidence>
<sequence length="100" mass="11433">MAPEVAQSIGHDWRADVWSATCTLLHMINGRQPWLKKFSEIHVLYKVIVEESPPYFEIPPSCHILVDSLIKRGLIVDQYKRPFASTLRDEAADTLAQSKK</sequence>
<protein>
    <recommendedName>
        <fullName evidence="5">Protein kinase domain-containing protein</fullName>
    </recommendedName>
</protein>
<keyword evidence="4" id="KW-0067">ATP-binding</keyword>
<dbReference type="OrthoDB" id="8610216at2759"/>
<dbReference type="InterPro" id="IPR000719">
    <property type="entry name" value="Prot_kinase_dom"/>
</dbReference>
<dbReference type="GO" id="GO:0007249">
    <property type="term" value="P:canonical NF-kappaB signal transduction"/>
    <property type="evidence" value="ECO:0007669"/>
    <property type="project" value="TreeGrafter"/>
</dbReference>
<dbReference type="AlphaFoldDB" id="A0A401RS01"/>
<keyword evidence="1" id="KW-0808">Transferase</keyword>
<dbReference type="GO" id="GO:0004672">
    <property type="term" value="F:protein kinase activity"/>
    <property type="evidence" value="ECO:0007669"/>
    <property type="project" value="InterPro"/>
</dbReference>